<accession>A0A4Y1WS33</accession>
<keyword evidence="3" id="KW-1185">Reference proteome</keyword>
<dbReference type="Proteomes" id="UP000318946">
    <property type="component" value="Chromosome"/>
</dbReference>
<protein>
    <recommendedName>
        <fullName evidence="4">Mobilization protein</fullName>
    </recommendedName>
</protein>
<dbReference type="KEGG" id="acou:A5CBH24_11830"/>
<dbReference type="AlphaFoldDB" id="A0A4Y1WS33"/>
<dbReference type="GO" id="GO:0003677">
    <property type="term" value="F:DNA binding"/>
    <property type="evidence" value="ECO:0007669"/>
    <property type="project" value="InterPro"/>
</dbReference>
<organism evidence="2 3">
    <name type="scientific">Alistipes communis</name>
    <dbReference type="NCBI Taxonomy" id="2585118"/>
    <lineage>
        <taxon>Bacteria</taxon>
        <taxon>Pseudomonadati</taxon>
        <taxon>Bacteroidota</taxon>
        <taxon>Bacteroidia</taxon>
        <taxon>Bacteroidales</taxon>
        <taxon>Rikenellaceae</taxon>
        <taxon>Alistipes</taxon>
    </lineage>
</organism>
<proteinExistence type="predicted"/>
<keyword evidence="1" id="KW-0175">Coiled coil</keyword>
<evidence type="ECO:0008006" key="4">
    <source>
        <dbReference type="Google" id="ProtNLM"/>
    </source>
</evidence>
<sequence length="479" mass="55099">MGYVVLHIEKAAGTDAAMSGHVERRITPANVITTLTYLNEELIEFPKGVANRTEAIQHRLDNAGLERKIGKNQVRALRVVMSGSPEDMKRIRQAGQLDAWAKDSCGWLQKTFGKENVVSAVLHLDEKTPHIHATVVPIVRGERRKAKLEREKNARSGKRTYRTKKDHPRLCADDVMTRDKLKAYQTTYAEAMAKYGLKRGIEGSEAKHISTQQYYREVFVRKNEMAEQIENLKEQQKTLTVDIAALQAQQRAAQTDCNAIDEQRRKKKEELAKAETELAQTRREIKTDKLKGVAVDATTKAVERIGALFHDPKPARYEKQIADLQGVIADKDKCIGQLQQEIKTMQAGHDKEKNEIKQRMYEAVKALMRVDDLFPHVKGLWKWENYCKNLGLNKEGTRALFTMQPYRYTGELHSIRYNHTFKANDVVLQLKPDEDGPSGFRFTINGEDCDVWFKQQRKEFYEKIGIDIERTERRRGMKM</sequence>
<feature type="coiled-coil region" evidence="1">
    <location>
        <begin position="215"/>
        <end position="291"/>
    </location>
</feature>
<reference evidence="3" key="1">
    <citation type="submission" date="2019-06" db="EMBL/GenBank/DDBJ databases">
        <title>Alistipes onderdonkii subsp. vulgaris subsp. nov., Alistipes dispar sp. nov. and Alistipes communis sp. nov., isolated from human faeces, and creation of Alistipes onderdonkii subsp. onderdonkii subsp. nov.</title>
        <authorList>
            <person name="Sakamoto M."/>
            <person name="Ikeyama N."/>
            <person name="Ogata Y."/>
            <person name="Suda W."/>
            <person name="Iino T."/>
            <person name="Hattori M."/>
            <person name="Ohkuma M."/>
        </authorList>
    </citation>
    <scope>NUCLEOTIDE SEQUENCE [LARGE SCALE GENOMIC DNA]</scope>
    <source>
        <strain evidence="3">5CBH24</strain>
    </source>
</reference>
<dbReference type="Gene3D" id="3.30.930.30">
    <property type="match status" value="1"/>
</dbReference>
<dbReference type="OrthoDB" id="9800759at2"/>
<dbReference type="RefSeq" id="WP_141412499.1">
    <property type="nucleotide sequence ID" value="NZ_AP019735.1"/>
</dbReference>
<gene>
    <name evidence="2" type="ORF">A5CBH24_11830</name>
</gene>
<evidence type="ECO:0000313" key="2">
    <source>
        <dbReference type="EMBL" id="BBL03870.1"/>
    </source>
</evidence>
<dbReference type="Pfam" id="PF01076">
    <property type="entry name" value="Mob_Pre"/>
    <property type="match status" value="1"/>
</dbReference>
<dbReference type="GO" id="GO:0006310">
    <property type="term" value="P:DNA recombination"/>
    <property type="evidence" value="ECO:0007669"/>
    <property type="project" value="InterPro"/>
</dbReference>
<evidence type="ECO:0000313" key="3">
    <source>
        <dbReference type="Proteomes" id="UP000318946"/>
    </source>
</evidence>
<dbReference type="GeneID" id="78341903"/>
<name>A0A4Y1WS33_9BACT</name>
<dbReference type="CDD" id="cd17242">
    <property type="entry name" value="MobM_relaxase"/>
    <property type="match status" value="1"/>
</dbReference>
<dbReference type="NCBIfam" id="NF041497">
    <property type="entry name" value="MobV"/>
    <property type="match status" value="1"/>
</dbReference>
<evidence type="ECO:0000256" key="1">
    <source>
        <dbReference type="SAM" id="Coils"/>
    </source>
</evidence>
<dbReference type="EMBL" id="AP019735">
    <property type="protein sequence ID" value="BBL03870.1"/>
    <property type="molecule type" value="Genomic_DNA"/>
</dbReference>
<dbReference type="InterPro" id="IPR001668">
    <property type="entry name" value="Mob_Pre"/>
</dbReference>